<sequence>MIPRADPVVHGVPHPFISLPASPNAWNQNKEPWAMIGCRSRHLTYIAHMILAQFSLDGRVPTVVSDACDWWLLRVEVVNLTAAVT</sequence>
<dbReference type="Proteomes" id="UP001283361">
    <property type="component" value="Unassembled WGS sequence"/>
</dbReference>
<reference evidence="1" key="1">
    <citation type="journal article" date="2023" name="G3 (Bethesda)">
        <title>A reference genome for the long-term kleptoplast-retaining sea slug Elysia crispata morphotype clarki.</title>
        <authorList>
            <person name="Eastman K.E."/>
            <person name="Pendleton A.L."/>
            <person name="Shaikh M.A."/>
            <person name="Suttiyut T."/>
            <person name="Ogas R."/>
            <person name="Tomko P."/>
            <person name="Gavelis G."/>
            <person name="Widhalm J.R."/>
            <person name="Wisecaver J.H."/>
        </authorList>
    </citation>
    <scope>NUCLEOTIDE SEQUENCE</scope>
    <source>
        <strain evidence="1">ECLA1</strain>
    </source>
</reference>
<dbReference type="EMBL" id="JAWDGP010007564">
    <property type="protein sequence ID" value="KAK3713277.1"/>
    <property type="molecule type" value="Genomic_DNA"/>
</dbReference>
<proteinExistence type="predicted"/>
<name>A0AAE0XVE9_9GAST</name>
<evidence type="ECO:0000313" key="2">
    <source>
        <dbReference type="Proteomes" id="UP001283361"/>
    </source>
</evidence>
<comment type="caution">
    <text evidence="1">The sequence shown here is derived from an EMBL/GenBank/DDBJ whole genome shotgun (WGS) entry which is preliminary data.</text>
</comment>
<evidence type="ECO:0000313" key="1">
    <source>
        <dbReference type="EMBL" id="KAK3713277.1"/>
    </source>
</evidence>
<dbReference type="AlphaFoldDB" id="A0AAE0XVE9"/>
<protein>
    <submittedName>
        <fullName evidence="1">Uncharacterized protein</fullName>
    </submittedName>
</protein>
<accession>A0AAE0XVE9</accession>
<organism evidence="1 2">
    <name type="scientific">Elysia crispata</name>
    <name type="common">lettuce slug</name>
    <dbReference type="NCBI Taxonomy" id="231223"/>
    <lineage>
        <taxon>Eukaryota</taxon>
        <taxon>Metazoa</taxon>
        <taxon>Spiralia</taxon>
        <taxon>Lophotrochozoa</taxon>
        <taxon>Mollusca</taxon>
        <taxon>Gastropoda</taxon>
        <taxon>Heterobranchia</taxon>
        <taxon>Euthyneura</taxon>
        <taxon>Panpulmonata</taxon>
        <taxon>Sacoglossa</taxon>
        <taxon>Placobranchoidea</taxon>
        <taxon>Plakobranchidae</taxon>
        <taxon>Elysia</taxon>
    </lineage>
</organism>
<keyword evidence="2" id="KW-1185">Reference proteome</keyword>
<gene>
    <name evidence="1" type="ORF">RRG08_043859</name>
</gene>